<gene>
    <name evidence="2" type="ORF">SpAn4DRAFT_0171</name>
</gene>
<keyword evidence="1" id="KW-0812">Transmembrane</keyword>
<proteinExistence type="predicted"/>
<sequence length="56" mass="5970">MDTYKILQTVSVVIIGGLLLRVAGRKSLAQMTVAETVVMISIGSLLVQPLAEESLL</sequence>
<name>A0A0U1L2Z4_9FIRM</name>
<keyword evidence="1" id="KW-0472">Membrane</keyword>
<evidence type="ECO:0000313" key="2">
    <source>
        <dbReference type="EMBL" id="CQR73709.1"/>
    </source>
</evidence>
<keyword evidence="3" id="KW-1185">Reference proteome</keyword>
<evidence type="ECO:0000256" key="1">
    <source>
        <dbReference type="SAM" id="Phobius"/>
    </source>
</evidence>
<accession>A0A0U1L2Z4</accession>
<protein>
    <submittedName>
        <fullName evidence="2">Uncharacterized protein</fullName>
    </submittedName>
</protein>
<dbReference type="AlphaFoldDB" id="A0A0U1L2Z4"/>
<organism evidence="2 3">
    <name type="scientific">Sporomusa ovata</name>
    <dbReference type="NCBI Taxonomy" id="2378"/>
    <lineage>
        <taxon>Bacteria</taxon>
        <taxon>Bacillati</taxon>
        <taxon>Bacillota</taxon>
        <taxon>Negativicutes</taxon>
        <taxon>Selenomonadales</taxon>
        <taxon>Sporomusaceae</taxon>
        <taxon>Sporomusa</taxon>
    </lineage>
</organism>
<dbReference type="EMBL" id="CTRP01000014">
    <property type="protein sequence ID" value="CQR73709.1"/>
    <property type="molecule type" value="Genomic_DNA"/>
</dbReference>
<dbReference type="Proteomes" id="UP000049855">
    <property type="component" value="Unassembled WGS sequence"/>
</dbReference>
<dbReference type="RefSeq" id="WP_021170975.1">
    <property type="nucleotide sequence ID" value="NZ_CTRP01000014.1"/>
</dbReference>
<feature type="transmembrane region" description="Helical" evidence="1">
    <location>
        <begin position="6"/>
        <end position="24"/>
    </location>
</feature>
<reference evidence="3" key="1">
    <citation type="submission" date="2015-03" db="EMBL/GenBank/DDBJ databases">
        <authorList>
            <person name="Nijsse Bart"/>
        </authorList>
    </citation>
    <scope>NUCLEOTIDE SEQUENCE [LARGE SCALE GENOMIC DNA]</scope>
</reference>
<evidence type="ECO:0000313" key="3">
    <source>
        <dbReference type="Proteomes" id="UP000049855"/>
    </source>
</evidence>
<keyword evidence="1" id="KW-1133">Transmembrane helix</keyword>